<gene>
    <name evidence="1" type="ORF">JZ751_011693</name>
</gene>
<keyword evidence="2" id="KW-1185">Reference proteome</keyword>
<sequence length="138" mass="14885">MRGSAIELSLLDVPCPHQLKHARFSPIWQLFWQNKRAVCDEEASSAWAPRRWGAEESVFSVVLLKGRAMAVARLLAESPLGDLGLIPSAVATAADGGDVPLDKAVLAVVAHQGANLVSRPHAPEDPCILHHRRLATSD</sequence>
<dbReference type="AlphaFoldDB" id="A0A8T2PQF0"/>
<organism evidence="1 2">
    <name type="scientific">Albula glossodonta</name>
    <name type="common">roundjaw bonefish</name>
    <dbReference type="NCBI Taxonomy" id="121402"/>
    <lineage>
        <taxon>Eukaryota</taxon>
        <taxon>Metazoa</taxon>
        <taxon>Chordata</taxon>
        <taxon>Craniata</taxon>
        <taxon>Vertebrata</taxon>
        <taxon>Euteleostomi</taxon>
        <taxon>Actinopterygii</taxon>
        <taxon>Neopterygii</taxon>
        <taxon>Teleostei</taxon>
        <taxon>Albuliformes</taxon>
        <taxon>Albulidae</taxon>
        <taxon>Albula</taxon>
    </lineage>
</organism>
<proteinExistence type="predicted"/>
<accession>A0A8T2PQF0</accession>
<protein>
    <submittedName>
        <fullName evidence="1">Uncharacterized protein</fullName>
    </submittedName>
</protein>
<comment type="caution">
    <text evidence="1">The sequence shown here is derived from an EMBL/GenBank/DDBJ whole genome shotgun (WGS) entry which is preliminary data.</text>
</comment>
<name>A0A8T2PQF0_9TELE</name>
<evidence type="ECO:0000313" key="2">
    <source>
        <dbReference type="Proteomes" id="UP000824540"/>
    </source>
</evidence>
<dbReference type="Proteomes" id="UP000824540">
    <property type="component" value="Unassembled WGS sequence"/>
</dbReference>
<reference evidence="1" key="1">
    <citation type="thesis" date="2021" institute="BYU ScholarsArchive" country="Provo, UT, USA">
        <title>Applications of and Algorithms for Genome Assembly and Genomic Analyses with an Emphasis on Marine Teleosts.</title>
        <authorList>
            <person name="Pickett B.D."/>
        </authorList>
    </citation>
    <scope>NUCLEOTIDE SEQUENCE</scope>
    <source>
        <strain evidence="1">HI-2016</strain>
    </source>
</reference>
<evidence type="ECO:0000313" key="1">
    <source>
        <dbReference type="EMBL" id="KAG9353574.1"/>
    </source>
</evidence>
<dbReference type="EMBL" id="JAFBMS010000003">
    <property type="protein sequence ID" value="KAG9353574.1"/>
    <property type="molecule type" value="Genomic_DNA"/>
</dbReference>